<reference evidence="1" key="1">
    <citation type="submission" date="2021-01" db="EMBL/GenBank/DDBJ databases">
        <authorList>
            <person name="Corre E."/>
            <person name="Pelletier E."/>
            <person name="Niang G."/>
            <person name="Scheremetjew M."/>
            <person name="Finn R."/>
            <person name="Kale V."/>
            <person name="Holt S."/>
            <person name="Cochrane G."/>
            <person name="Meng A."/>
            <person name="Brown T."/>
            <person name="Cohen L."/>
        </authorList>
    </citation>
    <scope>NUCLEOTIDE SEQUENCE</scope>
    <source>
        <strain evidence="1">CCMP1594</strain>
    </source>
</reference>
<protein>
    <submittedName>
        <fullName evidence="1">Uncharacterized protein</fullName>
    </submittedName>
</protein>
<dbReference type="EMBL" id="HBJA01131213">
    <property type="protein sequence ID" value="CAE0833783.1"/>
    <property type="molecule type" value="Transcribed_RNA"/>
</dbReference>
<sequence>MLTSVHTVEAVTRMDCSLRGHVLVAMPSPSGQHVSQVWESVGGGGPHALPNGLILLRGGITHIGDGWGRHHMRLKGGLKWGGYCTREHGTYTQYNCKYIANLGQTCQAGRETVWTDPSEEYVGGFVP</sequence>
<dbReference type="AlphaFoldDB" id="A0A7S4GDR0"/>
<evidence type="ECO:0000313" key="1">
    <source>
        <dbReference type="EMBL" id="CAE0833783.1"/>
    </source>
</evidence>
<gene>
    <name evidence="1" type="ORF">EGYM00163_LOCUS45079</name>
</gene>
<organism evidence="1">
    <name type="scientific">Eutreptiella gymnastica</name>
    <dbReference type="NCBI Taxonomy" id="73025"/>
    <lineage>
        <taxon>Eukaryota</taxon>
        <taxon>Discoba</taxon>
        <taxon>Euglenozoa</taxon>
        <taxon>Euglenida</taxon>
        <taxon>Spirocuta</taxon>
        <taxon>Euglenophyceae</taxon>
        <taxon>Eutreptiales</taxon>
        <taxon>Eutreptiaceae</taxon>
        <taxon>Eutreptiella</taxon>
    </lineage>
</organism>
<accession>A0A7S4GDR0</accession>
<proteinExistence type="predicted"/>
<name>A0A7S4GDR0_9EUGL</name>